<dbReference type="RefSeq" id="WP_129017886.1">
    <property type="nucleotide sequence ID" value="NZ_SDDZ01000007.1"/>
</dbReference>
<organism evidence="2 3">
    <name type="scientific">Gelidibacter gilvus</name>
    <dbReference type="NCBI Taxonomy" id="59602"/>
    <lineage>
        <taxon>Bacteria</taxon>
        <taxon>Pseudomonadati</taxon>
        <taxon>Bacteroidota</taxon>
        <taxon>Flavobacteriia</taxon>
        <taxon>Flavobacteriales</taxon>
        <taxon>Flavobacteriaceae</taxon>
        <taxon>Gelidibacter</taxon>
    </lineage>
</organism>
<evidence type="ECO:0000259" key="1">
    <source>
        <dbReference type="Pfam" id="PF22016"/>
    </source>
</evidence>
<dbReference type="OrthoDB" id="822841at2"/>
<evidence type="ECO:0000313" key="3">
    <source>
        <dbReference type="Proteomes" id="UP000289792"/>
    </source>
</evidence>
<feature type="domain" description="DUF6933" evidence="1">
    <location>
        <begin position="5"/>
        <end position="166"/>
    </location>
</feature>
<dbReference type="EMBL" id="SDDZ01000007">
    <property type="protein sequence ID" value="RXJ49485.1"/>
    <property type="molecule type" value="Genomic_DNA"/>
</dbReference>
<dbReference type="AlphaFoldDB" id="A0A4Q0XEC2"/>
<gene>
    <name evidence="2" type="ORF">ESZ48_12815</name>
</gene>
<evidence type="ECO:0000313" key="2">
    <source>
        <dbReference type="EMBL" id="RXJ49485.1"/>
    </source>
</evidence>
<reference evidence="2 3" key="1">
    <citation type="submission" date="2019-01" db="EMBL/GenBank/DDBJ databases">
        <title>Genome sequence of the Antarctic species Gelidibacter gilvus ACAM 158(T).</title>
        <authorList>
            <person name="Bowman J.P."/>
        </authorList>
    </citation>
    <scope>NUCLEOTIDE SEQUENCE [LARGE SCALE GENOMIC DNA]</scope>
    <source>
        <strain evidence="2 3">IC158</strain>
    </source>
</reference>
<dbReference type="Proteomes" id="UP000289792">
    <property type="component" value="Unassembled WGS sequence"/>
</dbReference>
<keyword evidence="3" id="KW-1185">Reference proteome</keyword>
<accession>A0A4Q0XEC2</accession>
<protein>
    <recommendedName>
        <fullName evidence="1">DUF6933 domain-containing protein</fullName>
    </recommendedName>
</protein>
<name>A0A4Q0XEC2_9FLAO</name>
<dbReference type="Pfam" id="PF22016">
    <property type="entry name" value="DUF6933"/>
    <property type="match status" value="1"/>
</dbReference>
<dbReference type="InterPro" id="IPR053864">
    <property type="entry name" value="DUF6933"/>
</dbReference>
<proteinExistence type="predicted"/>
<comment type="caution">
    <text evidence="2">The sequence shown here is derived from an EMBL/GenBank/DDBJ whole genome shotgun (WGS) entry which is preliminary data.</text>
</comment>
<sequence>MRTPIHTTKKLEKLIKKIVKPQSSGEVCGILGKWNATIFYVDRKKCWLISNARTQYVIILTDIKASDLRNIEDIFKNAFYGQLVYDGMITDFERIESLIGGLDFLPTDNDKKTTGFQNHRLQDLRLWHYQFGSLEDMPMKELSSRMNRMIIHLGAGKKKSDYTTATDAMKLLLNF</sequence>